<feature type="domain" description="SnoaL-like" evidence="1">
    <location>
        <begin position="16"/>
        <end position="135"/>
    </location>
</feature>
<protein>
    <recommendedName>
        <fullName evidence="1">SnoaL-like domain-containing protein</fullName>
    </recommendedName>
</protein>
<sequence length="142" mass="15734">MTVAGHAPGGDSTTWQAVHRALCDYLDAVDGGDFDRLAELMEHATVILPSGRITGGPAIREVYERIQPVPDEDGRRRTKHHLTNLVVSEPGEDGSVVADAYYLVLESGPDGPRVQKTGRFRDWLTSQQDGWVIQEHRVLLDF</sequence>
<dbReference type="KEGG" id="orz:FNH13_14230"/>
<evidence type="ECO:0000313" key="2">
    <source>
        <dbReference type="EMBL" id="QDO89344.1"/>
    </source>
</evidence>
<dbReference type="SUPFAM" id="SSF54427">
    <property type="entry name" value="NTF2-like"/>
    <property type="match status" value="1"/>
</dbReference>
<gene>
    <name evidence="2" type="ORF">FNH13_14230</name>
</gene>
<keyword evidence="3" id="KW-1185">Reference proteome</keyword>
<dbReference type="OrthoDB" id="7605094at2"/>
<organism evidence="2 3">
    <name type="scientific">Ornithinimicrobium ciconiae</name>
    <dbReference type="NCBI Taxonomy" id="2594265"/>
    <lineage>
        <taxon>Bacteria</taxon>
        <taxon>Bacillati</taxon>
        <taxon>Actinomycetota</taxon>
        <taxon>Actinomycetes</taxon>
        <taxon>Micrococcales</taxon>
        <taxon>Ornithinimicrobiaceae</taxon>
        <taxon>Ornithinimicrobium</taxon>
    </lineage>
</organism>
<reference evidence="2 3" key="1">
    <citation type="submission" date="2019-07" db="EMBL/GenBank/DDBJ databases">
        <title>complete genome sequencing of Ornithinimicrobium sp. H23M54.</title>
        <authorList>
            <person name="Bae J.-W."/>
            <person name="Lee S.-Y."/>
        </authorList>
    </citation>
    <scope>NUCLEOTIDE SEQUENCE [LARGE SCALE GENOMIC DNA]</scope>
    <source>
        <strain evidence="2 3">H23M54</strain>
    </source>
</reference>
<dbReference type="AlphaFoldDB" id="A0A516GCU4"/>
<dbReference type="InterPro" id="IPR032710">
    <property type="entry name" value="NTF2-like_dom_sf"/>
</dbReference>
<proteinExistence type="predicted"/>
<accession>A0A516GCU4</accession>
<dbReference type="Pfam" id="PF13577">
    <property type="entry name" value="SnoaL_4"/>
    <property type="match status" value="1"/>
</dbReference>
<dbReference type="EMBL" id="CP041616">
    <property type="protein sequence ID" value="QDO89344.1"/>
    <property type="molecule type" value="Genomic_DNA"/>
</dbReference>
<evidence type="ECO:0000259" key="1">
    <source>
        <dbReference type="Pfam" id="PF13577"/>
    </source>
</evidence>
<dbReference type="Proteomes" id="UP000315395">
    <property type="component" value="Chromosome"/>
</dbReference>
<dbReference type="InterPro" id="IPR037401">
    <property type="entry name" value="SnoaL-like"/>
</dbReference>
<name>A0A516GCU4_9MICO</name>
<evidence type="ECO:0000313" key="3">
    <source>
        <dbReference type="Proteomes" id="UP000315395"/>
    </source>
</evidence>
<dbReference type="Gene3D" id="3.10.450.50">
    <property type="match status" value="1"/>
</dbReference>